<dbReference type="SUPFAM" id="SSF56784">
    <property type="entry name" value="HAD-like"/>
    <property type="match status" value="1"/>
</dbReference>
<keyword evidence="1" id="KW-0378">Hydrolase</keyword>
<dbReference type="GO" id="GO:0016791">
    <property type="term" value="F:phosphatase activity"/>
    <property type="evidence" value="ECO:0007669"/>
    <property type="project" value="TreeGrafter"/>
</dbReference>
<dbReference type="GO" id="GO:0005829">
    <property type="term" value="C:cytosol"/>
    <property type="evidence" value="ECO:0007669"/>
    <property type="project" value="TreeGrafter"/>
</dbReference>
<gene>
    <name evidence="1" type="ORF">HNR67_002819</name>
</gene>
<dbReference type="InterPro" id="IPR023214">
    <property type="entry name" value="HAD_sf"/>
</dbReference>
<dbReference type="EMBL" id="JACHMH010000001">
    <property type="protein sequence ID" value="MBB4676701.1"/>
    <property type="molecule type" value="Genomic_DNA"/>
</dbReference>
<dbReference type="InterPro" id="IPR006379">
    <property type="entry name" value="HAD-SF_hydro_IIB"/>
</dbReference>
<keyword evidence="2" id="KW-1185">Reference proteome</keyword>
<name>A0A7W7FS49_9PSEU</name>
<dbReference type="AlphaFoldDB" id="A0A7W7FS49"/>
<dbReference type="InterPro" id="IPR036412">
    <property type="entry name" value="HAD-like_sf"/>
</dbReference>
<dbReference type="PANTHER" id="PTHR10000:SF8">
    <property type="entry name" value="HAD SUPERFAMILY HYDROLASE-LIKE, TYPE 3"/>
    <property type="match status" value="1"/>
</dbReference>
<evidence type="ECO:0000313" key="2">
    <source>
        <dbReference type="Proteomes" id="UP000533598"/>
    </source>
</evidence>
<reference evidence="1 2" key="1">
    <citation type="submission" date="2020-08" db="EMBL/GenBank/DDBJ databases">
        <title>Sequencing the genomes of 1000 actinobacteria strains.</title>
        <authorList>
            <person name="Klenk H.-P."/>
        </authorList>
    </citation>
    <scope>NUCLEOTIDE SEQUENCE [LARGE SCALE GENOMIC DNA]</scope>
    <source>
        <strain evidence="1 2">DSM 44230</strain>
    </source>
</reference>
<accession>A0A7W7FS49</accession>
<dbReference type="Pfam" id="PF08282">
    <property type="entry name" value="Hydrolase_3"/>
    <property type="match status" value="2"/>
</dbReference>
<sequence>MREPLLVASDLDGTLLGPLAHLSEGTRSAVAAVTAAGVPFVLATARPPRWTHPISDRLGLDGYAVTANGALIHHLGERRAVRSWPLDPVLLADAASALTKAIPGCSFAVELSPEHAPEFPDGVFLTELEHPIGWPEPLLPGGSLAHAPRAEVLGRPAVKLLVQRAGVPSAELCLAAEAVLAGAVDITYSGAGAMIELSAPGISKATGLRWVAERLGVNQADVLAFGDMPNDLDMIKWAGHGVAMANAHPDLRALADEVSTATNAEDGMAQVLARWFR</sequence>
<organism evidence="1 2">
    <name type="scientific">Crossiella cryophila</name>
    <dbReference type="NCBI Taxonomy" id="43355"/>
    <lineage>
        <taxon>Bacteria</taxon>
        <taxon>Bacillati</taxon>
        <taxon>Actinomycetota</taxon>
        <taxon>Actinomycetes</taxon>
        <taxon>Pseudonocardiales</taxon>
        <taxon>Pseudonocardiaceae</taxon>
        <taxon>Crossiella</taxon>
    </lineage>
</organism>
<dbReference type="PANTHER" id="PTHR10000">
    <property type="entry name" value="PHOSPHOSERINE PHOSPHATASE"/>
    <property type="match status" value="1"/>
</dbReference>
<dbReference type="Gene3D" id="3.30.1240.10">
    <property type="match status" value="1"/>
</dbReference>
<protein>
    <submittedName>
        <fullName evidence="1">Hydroxymethylpyrimidine pyrophosphatase-like HAD family hydrolase</fullName>
    </submittedName>
</protein>
<evidence type="ECO:0000313" key="1">
    <source>
        <dbReference type="EMBL" id="MBB4676701.1"/>
    </source>
</evidence>
<dbReference type="NCBIfam" id="TIGR01484">
    <property type="entry name" value="HAD-SF-IIB"/>
    <property type="match status" value="1"/>
</dbReference>
<comment type="caution">
    <text evidence="1">The sequence shown here is derived from an EMBL/GenBank/DDBJ whole genome shotgun (WGS) entry which is preliminary data.</text>
</comment>
<proteinExistence type="predicted"/>
<dbReference type="Gene3D" id="3.40.50.1000">
    <property type="entry name" value="HAD superfamily/HAD-like"/>
    <property type="match status" value="1"/>
</dbReference>
<dbReference type="Proteomes" id="UP000533598">
    <property type="component" value="Unassembled WGS sequence"/>
</dbReference>
<dbReference type="GO" id="GO:0000287">
    <property type="term" value="F:magnesium ion binding"/>
    <property type="evidence" value="ECO:0007669"/>
    <property type="project" value="TreeGrafter"/>
</dbReference>
<dbReference type="RefSeq" id="WP_185002493.1">
    <property type="nucleotide sequence ID" value="NZ_BAAAUI010000042.1"/>
</dbReference>